<dbReference type="OrthoDB" id="1428490at2759"/>
<reference evidence="1" key="1">
    <citation type="submission" date="2018-05" db="EMBL/GenBank/DDBJ databases">
        <title>Draft genome of Mucuna pruriens seed.</title>
        <authorList>
            <person name="Nnadi N.E."/>
            <person name="Vos R."/>
            <person name="Hasami M.H."/>
            <person name="Devisetty U.K."/>
            <person name="Aguiy J.C."/>
        </authorList>
    </citation>
    <scope>NUCLEOTIDE SEQUENCE [LARGE SCALE GENOMIC DNA]</scope>
    <source>
        <strain evidence="1">JCA_2017</strain>
    </source>
</reference>
<evidence type="ECO:0000313" key="2">
    <source>
        <dbReference type="Proteomes" id="UP000257109"/>
    </source>
</evidence>
<dbReference type="InterPro" id="IPR012337">
    <property type="entry name" value="RNaseH-like_sf"/>
</dbReference>
<protein>
    <recommendedName>
        <fullName evidence="3">DUF659 domain-containing protein</fullName>
    </recommendedName>
</protein>
<evidence type="ECO:0008006" key="3">
    <source>
        <dbReference type="Google" id="ProtNLM"/>
    </source>
</evidence>
<dbReference type="Proteomes" id="UP000257109">
    <property type="component" value="Unassembled WGS sequence"/>
</dbReference>
<comment type="caution">
    <text evidence="1">The sequence shown here is derived from an EMBL/GenBank/DDBJ whole genome shotgun (WGS) entry which is preliminary data.</text>
</comment>
<keyword evidence="2" id="KW-1185">Reference proteome</keyword>
<accession>A0A371G6R9</accession>
<evidence type="ECO:0000313" key="1">
    <source>
        <dbReference type="EMBL" id="RDX86033.1"/>
    </source>
</evidence>
<organism evidence="1 2">
    <name type="scientific">Mucuna pruriens</name>
    <name type="common">Velvet bean</name>
    <name type="synonym">Dolichos pruriens</name>
    <dbReference type="NCBI Taxonomy" id="157652"/>
    <lineage>
        <taxon>Eukaryota</taxon>
        <taxon>Viridiplantae</taxon>
        <taxon>Streptophyta</taxon>
        <taxon>Embryophyta</taxon>
        <taxon>Tracheophyta</taxon>
        <taxon>Spermatophyta</taxon>
        <taxon>Magnoliopsida</taxon>
        <taxon>eudicotyledons</taxon>
        <taxon>Gunneridae</taxon>
        <taxon>Pentapetalae</taxon>
        <taxon>rosids</taxon>
        <taxon>fabids</taxon>
        <taxon>Fabales</taxon>
        <taxon>Fabaceae</taxon>
        <taxon>Papilionoideae</taxon>
        <taxon>50 kb inversion clade</taxon>
        <taxon>NPAAA clade</taxon>
        <taxon>indigoferoid/millettioid clade</taxon>
        <taxon>Phaseoleae</taxon>
        <taxon>Mucuna</taxon>
    </lineage>
</organism>
<feature type="non-terminal residue" evidence="1">
    <location>
        <position position="82"/>
    </location>
</feature>
<dbReference type="AlphaFoldDB" id="A0A371G6R9"/>
<dbReference type="EMBL" id="QJKJ01006637">
    <property type="protein sequence ID" value="RDX86033.1"/>
    <property type="molecule type" value="Genomic_DNA"/>
</dbReference>
<gene>
    <name evidence="1" type="ORF">CR513_32688</name>
</gene>
<name>A0A371G6R9_MUCPR</name>
<dbReference type="SUPFAM" id="SSF53098">
    <property type="entry name" value="Ribonuclease H-like"/>
    <property type="match status" value="1"/>
</dbReference>
<sequence>MFTLDEWVESGTAKDTKGKKATDVVLMPSFWNDFVYTLKAMGPITCVLRLVDNEKRPAMGYIYKAMDRAKEAIQKAFNGKEE</sequence>
<proteinExistence type="predicted"/>
<feature type="non-terminal residue" evidence="1">
    <location>
        <position position="1"/>
    </location>
</feature>